<feature type="transmembrane region" description="Helical" evidence="1">
    <location>
        <begin position="60"/>
        <end position="85"/>
    </location>
</feature>
<accession>A0AAD5JGF9</accession>
<keyword evidence="3" id="KW-1185">Reference proteome</keyword>
<gene>
    <name evidence="2" type="ORF">LWI28_028089</name>
</gene>
<dbReference type="AlphaFoldDB" id="A0AAD5JGF9"/>
<dbReference type="EMBL" id="JAJSOW010000002">
    <property type="protein sequence ID" value="KAI9199136.1"/>
    <property type="molecule type" value="Genomic_DNA"/>
</dbReference>
<protein>
    <submittedName>
        <fullName evidence="2">Uncharacterized protein</fullName>
    </submittedName>
</protein>
<comment type="caution">
    <text evidence="2">The sequence shown here is derived from an EMBL/GenBank/DDBJ whole genome shotgun (WGS) entry which is preliminary data.</text>
</comment>
<keyword evidence="1" id="KW-0472">Membrane</keyword>
<evidence type="ECO:0000256" key="1">
    <source>
        <dbReference type="SAM" id="Phobius"/>
    </source>
</evidence>
<reference evidence="2 3" key="1">
    <citation type="journal article" date="2022" name="Plant J.">
        <title>Strategies of tolerance reflected in two North American maple genomes.</title>
        <authorList>
            <person name="McEvoy S.L."/>
            <person name="Sezen U.U."/>
            <person name="Trouern-Trend A."/>
            <person name="McMahon S.M."/>
            <person name="Schaberg P.G."/>
            <person name="Yang J."/>
            <person name="Wegrzyn J.L."/>
            <person name="Swenson N.G."/>
        </authorList>
    </citation>
    <scope>NUCLEOTIDE SEQUENCE [LARGE SCALE GENOMIC DNA]</scope>
    <source>
        <strain evidence="2">91603</strain>
    </source>
</reference>
<keyword evidence="1" id="KW-0812">Transmembrane</keyword>
<organism evidence="2 3">
    <name type="scientific">Acer negundo</name>
    <name type="common">Box elder</name>
    <dbReference type="NCBI Taxonomy" id="4023"/>
    <lineage>
        <taxon>Eukaryota</taxon>
        <taxon>Viridiplantae</taxon>
        <taxon>Streptophyta</taxon>
        <taxon>Embryophyta</taxon>
        <taxon>Tracheophyta</taxon>
        <taxon>Spermatophyta</taxon>
        <taxon>Magnoliopsida</taxon>
        <taxon>eudicotyledons</taxon>
        <taxon>Gunneridae</taxon>
        <taxon>Pentapetalae</taxon>
        <taxon>rosids</taxon>
        <taxon>malvids</taxon>
        <taxon>Sapindales</taxon>
        <taxon>Sapindaceae</taxon>
        <taxon>Hippocastanoideae</taxon>
        <taxon>Acereae</taxon>
        <taxon>Acer</taxon>
    </lineage>
</organism>
<sequence>MSKSAPSPSLIEQICSRWNFNFENGVAPPSSHWSRLCIYGVHTSRGRFNVLADDGSSFEFSIILIIIVVESAFSIHSGCFLVLLISDPDLLSSPSSLSTAIRSCQEEEILE</sequence>
<keyword evidence="1" id="KW-1133">Transmembrane helix</keyword>
<proteinExistence type="predicted"/>
<evidence type="ECO:0000313" key="2">
    <source>
        <dbReference type="EMBL" id="KAI9199136.1"/>
    </source>
</evidence>
<evidence type="ECO:0000313" key="3">
    <source>
        <dbReference type="Proteomes" id="UP001064489"/>
    </source>
</evidence>
<name>A0AAD5JGF9_ACENE</name>
<dbReference type="Proteomes" id="UP001064489">
    <property type="component" value="Chromosome 13"/>
</dbReference>